<sequence length="96" mass="10255">MALSDLFTRDYADLDDVQARIGKAIDAVAARTAGRTIPADLAAEVTCARAVLADLADIRGPKARAKAFRSEHGFETLKGLWFAFADHAVLLGLQLA</sequence>
<comment type="caution">
    <text evidence="1">The sequence shown here is derived from an EMBL/GenBank/DDBJ whole genome shotgun (WGS) entry which is preliminary data.</text>
</comment>
<gene>
    <name evidence="1" type="ORF">D3273_23485</name>
</gene>
<dbReference type="Proteomes" id="UP000290759">
    <property type="component" value="Unassembled WGS sequence"/>
</dbReference>
<organism evidence="1 2">
    <name type="scientific">Lichenibacterium minor</name>
    <dbReference type="NCBI Taxonomy" id="2316528"/>
    <lineage>
        <taxon>Bacteria</taxon>
        <taxon>Pseudomonadati</taxon>
        <taxon>Pseudomonadota</taxon>
        <taxon>Alphaproteobacteria</taxon>
        <taxon>Hyphomicrobiales</taxon>
        <taxon>Lichenihabitantaceae</taxon>
        <taxon>Lichenibacterium</taxon>
    </lineage>
</organism>
<keyword evidence="2" id="KW-1185">Reference proteome</keyword>
<evidence type="ECO:0000313" key="2">
    <source>
        <dbReference type="Proteomes" id="UP000290759"/>
    </source>
</evidence>
<dbReference type="RefSeq" id="WP_129229333.1">
    <property type="nucleotide sequence ID" value="NZ_QYBB01000048.1"/>
</dbReference>
<accession>A0A4Q2U3N1</accession>
<reference evidence="1 2" key="1">
    <citation type="submission" date="2018-12" db="EMBL/GenBank/DDBJ databases">
        <authorList>
            <person name="Grouzdev D.S."/>
            <person name="Krutkina M.S."/>
        </authorList>
    </citation>
    <scope>NUCLEOTIDE SEQUENCE [LARGE SCALE GENOMIC DNA]</scope>
    <source>
        <strain evidence="1 2">RmlP026</strain>
    </source>
</reference>
<dbReference type="AlphaFoldDB" id="A0A4Q2U3N1"/>
<reference evidence="1 2" key="2">
    <citation type="submission" date="2019-02" db="EMBL/GenBank/DDBJ databases">
        <title>'Lichenibacterium ramalinii' gen. nov. sp. nov., 'Lichenibacterium minor' gen. nov. sp. nov.</title>
        <authorList>
            <person name="Pankratov T."/>
        </authorList>
    </citation>
    <scope>NUCLEOTIDE SEQUENCE [LARGE SCALE GENOMIC DNA]</scope>
    <source>
        <strain evidence="1 2">RmlP026</strain>
    </source>
</reference>
<dbReference type="EMBL" id="QYBB01000048">
    <property type="protein sequence ID" value="RYC29551.1"/>
    <property type="molecule type" value="Genomic_DNA"/>
</dbReference>
<proteinExistence type="predicted"/>
<protein>
    <submittedName>
        <fullName evidence="1">Uncharacterized protein</fullName>
    </submittedName>
</protein>
<name>A0A4Q2U3N1_9HYPH</name>
<evidence type="ECO:0000313" key="1">
    <source>
        <dbReference type="EMBL" id="RYC29551.1"/>
    </source>
</evidence>